<evidence type="ECO:0000313" key="7">
    <source>
        <dbReference type="Proteomes" id="UP001162156"/>
    </source>
</evidence>
<feature type="chain" id="PRO_5043529952" evidence="5">
    <location>
        <begin position="18"/>
        <end position="142"/>
    </location>
</feature>
<dbReference type="Pfam" id="PF00379">
    <property type="entry name" value="Chitin_bind_4"/>
    <property type="match status" value="1"/>
</dbReference>
<keyword evidence="7" id="KW-1185">Reference proteome</keyword>
<dbReference type="InterPro" id="IPR031311">
    <property type="entry name" value="CHIT_BIND_RR_consensus"/>
</dbReference>
<dbReference type="InterPro" id="IPR000618">
    <property type="entry name" value="Insect_cuticle"/>
</dbReference>
<dbReference type="PANTHER" id="PTHR12236">
    <property type="entry name" value="STRUCTURAL CONTITUENT OF CUTICLE"/>
    <property type="match status" value="1"/>
</dbReference>
<protein>
    <submittedName>
        <fullName evidence="6">Uncharacterized protein</fullName>
    </submittedName>
</protein>
<dbReference type="GO" id="GO:0042302">
    <property type="term" value="F:structural constituent of cuticle"/>
    <property type="evidence" value="ECO:0007669"/>
    <property type="project" value="UniProtKB-UniRule"/>
</dbReference>
<dbReference type="AlphaFoldDB" id="A0AAV8XZZ1"/>
<accession>A0AAV8XZZ1</accession>
<reference evidence="6" key="1">
    <citation type="journal article" date="2023" name="Insect Mol. Biol.">
        <title>Genome sequencing provides insights into the evolution of gene families encoding plant cell wall-degrading enzymes in longhorned beetles.</title>
        <authorList>
            <person name="Shin N.R."/>
            <person name="Okamura Y."/>
            <person name="Kirsch R."/>
            <person name="Pauchet Y."/>
        </authorList>
    </citation>
    <scope>NUCLEOTIDE SEQUENCE</scope>
    <source>
        <strain evidence="6">RBIC_L_NR</strain>
    </source>
</reference>
<dbReference type="GO" id="GO:0005615">
    <property type="term" value="C:extracellular space"/>
    <property type="evidence" value="ECO:0007669"/>
    <property type="project" value="TreeGrafter"/>
</dbReference>
<feature type="signal peptide" evidence="5">
    <location>
        <begin position="1"/>
        <end position="17"/>
    </location>
</feature>
<evidence type="ECO:0000256" key="3">
    <source>
        <dbReference type="PROSITE-ProRule" id="PRU00497"/>
    </source>
</evidence>
<keyword evidence="5" id="KW-0732">Signal</keyword>
<evidence type="ECO:0000256" key="5">
    <source>
        <dbReference type="SAM" id="SignalP"/>
    </source>
</evidence>
<comment type="caution">
    <text evidence="6">The sequence shown here is derived from an EMBL/GenBank/DDBJ whole genome shotgun (WGS) entry which is preliminary data.</text>
</comment>
<dbReference type="PROSITE" id="PS00233">
    <property type="entry name" value="CHIT_BIND_RR_1"/>
    <property type="match status" value="1"/>
</dbReference>
<organism evidence="6 7">
    <name type="scientific">Rhamnusium bicolor</name>
    <dbReference type="NCBI Taxonomy" id="1586634"/>
    <lineage>
        <taxon>Eukaryota</taxon>
        <taxon>Metazoa</taxon>
        <taxon>Ecdysozoa</taxon>
        <taxon>Arthropoda</taxon>
        <taxon>Hexapoda</taxon>
        <taxon>Insecta</taxon>
        <taxon>Pterygota</taxon>
        <taxon>Neoptera</taxon>
        <taxon>Endopterygota</taxon>
        <taxon>Coleoptera</taxon>
        <taxon>Polyphaga</taxon>
        <taxon>Cucujiformia</taxon>
        <taxon>Chrysomeloidea</taxon>
        <taxon>Cerambycidae</taxon>
        <taxon>Lepturinae</taxon>
        <taxon>Rhagiini</taxon>
        <taxon>Rhamnusium</taxon>
    </lineage>
</organism>
<gene>
    <name evidence="6" type="ORF">NQ314_009735</name>
</gene>
<evidence type="ECO:0000256" key="1">
    <source>
        <dbReference type="ARBA" id="ARBA00022460"/>
    </source>
</evidence>
<dbReference type="GO" id="GO:0031012">
    <property type="term" value="C:extracellular matrix"/>
    <property type="evidence" value="ECO:0007669"/>
    <property type="project" value="TreeGrafter"/>
</dbReference>
<dbReference type="InterPro" id="IPR051217">
    <property type="entry name" value="Insect_Cuticle_Struc_Prot"/>
</dbReference>
<keyword evidence="2" id="KW-0677">Repeat</keyword>
<keyword evidence="1 3" id="KW-0193">Cuticle</keyword>
<evidence type="ECO:0000256" key="4">
    <source>
        <dbReference type="SAM" id="MobiDB-lite"/>
    </source>
</evidence>
<proteinExistence type="predicted"/>
<sequence length="142" mass="14558">MFYNLVVLFAMVAAATAGLINTPIATPVGYAAPVAYAAAAPVAKALVAEEYDPNPQYSYGYQVQDGLTGDSKSQSETRNGDSVQGSYSLVDPDGTIRTVDYTADPINGFNAVVSRQPLAAPAVAKVAAPLAYAAPLSAPGIC</sequence>
<evidence type="ECO:0000256" key="2">
    <source>
        <dbReference type="ARBA" id="ARBA00022737"/>
    </source>
</evidence>
<dbReference type="EMBL" id="JANEYF010002677">
    <property type="protein sequence ID" value="KAJ8943453.1"/>
    <property type="molecule type" value="Genomic_DNA"/>
</dbReference>
<dbReference type="PANTHER" id="PTHR12236:SF94">
    <property type="entry name" value="CCP84AA-RELATED"/>
    <property type="match status" value="1"/>
</dbReference>
<dbReference type="PROSITE" id="PS51155">
    <property type="entry name" value="CHIT_BIND_RR_2"/>
    <property type="match status" value="1"/>
</dbReference>
<dbReference type="PRINTS" id="PR00947">
    <property type="entry name" value="CUTICLE"/>
</dbReference>
<name>A0AAV8XZZ1_9CUCU</name>
<feature type="region of interest" description="Disordered" evidence="4">
    <location>
        <begin position="62"/>
        <end position="91"/>
    </location>
</feature>
<dbReference type="Proteomes" id="UP001162156">
    <property type="component" value="Unassembled WGS sequence"/>
</dbReference>
<evidence type="ECO:0000313" key="6">
    <source>
        <dbReference type="EMBL" id="KAJ8943453.1"/>
    </source>
</evidence>